<dbReference type="PROSITE" id="PS50011">
    <property type="entry name" value="PROTEIN_KINASE_DOM"/>
    <property type="match status" value="1"/>
</dbReference>
<evidence type="ECO:0000313" key="3">
    <source>
        <dbReference type="Proteomes" id="UP001470230"/>
    </source>
</evidence>
<organism evidence="2 3">
    <name type="scientific">Tritrichomonas musculus</name>
    <dbReference type="NCBI Taxonomy" id="1915356"/>
    <lineage>
        <taxon>Eukaryota</taxon>
        <taxon>Metamonada</taxon>
        <taxon>Parabasalia</taxon>
        <taxon>Tritrichomonadida</taxon>
        <taxon>Tritrichomonadidae</taxon>
        <taxon>Tritrichomonas</taxon>
    </lineage>
</organism>
<protein>
    <recommendedName>
        <fullName evidence="1">Protein kinase domain-containing protein</fullName>
    </recommendedName>
</protein>
<dbReference type="SUPFAM" id="SSF56112">
    <property type="entry name" value="Protein kinase-like (PK-like)"/>
    <property type="match status" value="1"/>
</dbReference>
<dbReference type="PANTHER" id="PTHR44329:SF289">
    <property type="entry name" value="SERINE_THREONINE-PROTEIN KINASE VIK"/>
    <property type="match status" value="1"/>
</dbReference>
<dbReference type="Pfam" id="PF07714">
    <property type="entry name" value="PK_Tyr_Ser-Thr"/>
    <property type="match status" value="1"/>
</dbReference>
<proteinExistence type="predicted"/>
<evidence type="ECO:0000259" key="1">
    <source>
        <dbReference type="PROSITE" id="PS50011"/>
    </source>
</evidence>
<dbReference type="Gene3D" id="1.10.510.10">
    <property type="entry name" value="Transferase(Phosphotransferase) domain 1"/>
    <property type="match status" value="1"/>
</dbReference>
<sequence>MIKKTQQNDGLGKIDLKIFEKQEKFDESDIYWKRFVIVNILNGAKHIAKISRLLFQNFTIQKINSFYREVNINLKLNHPAIQKCYGYSLTNFKDKLKPVVIMEPVTKGSIKTNINSDQFNSTKKLINLFGIASGMAYLHSHNILHKNIDIKNIYLDRSMYPKISGFENCKEIPENEPLKEFRINGKVEYIAPEVLFNLEYSKASDVYAFGILMYQIILQRKKPYKYSANAWLSKSGKRPKFDAPIHKAYKNLIERCWSQDPKMRPTFDQIVNELKTNSEFIIKEEDDDEIKPIPALKYLKGKKPLLRIEKVDKDEYFKYIKFIEESHLSFDDSKIKINLDEMMKLRTHVFDQTKIPFYIWDLCKSDKRLQYLEELLEETCTDDKKYQIRQSFFPFLEPE</sequence>
<reference evidence="2 3" key="1">
    <citation type="submission" date="2024-04" db="EMBL/GenBank/DDBJ databases">
        <title>Tritrichomonas musculus Genome.</title>
        <authorList>
            <person name="Alves-Ferreira E."/>
            <person name="Grigg M."/>
            <person name="Lorenzi H."/>
            <person name="Galac M."/>
        </authorList>
    </citation>
    <scope>NUCLEOTIDE SEQUENCE [LARGE SCALE GENOMIC DNA]</scope>
    <source>
        <strain evidence="2 3">EAF2021</strain>
    </source>
</reference>
<dbReference type="InterPro" id="IPR011009">
    <property type="entry name" value="Kinase-like_dom_sf"/>
</dbReference>
<evidence type="ECO:0000313" key="2">
    <source>
        <dbReference type="EMBL" id="KAK8836698.1"/>
    </source>
</evidence>
<gene>
    <name evidence="2" type="ORF">M9Y10_037635</name>
</gene>
<feature type="domain" description="Protein kinase" evidence="1">
    <location>
        <begin position="1"/>
        <end position="281"/>
    </location>
</feature>
<accession>A0ABR2GRZ4</accession>
<dbReference type="InterPro" id="IPR001245">
    <property type="entry name" value="Ser-Thr/Tyr_kinase_cat_dom"/>
</dbReference>
<dbReference type="InterPro" id="IPR000719">
    <property type="entry name" value="Prot_kinase_dom"/>
</dbReference>
<keyword evidence="3" id="KW-1185">Reference proteome</keyword>
<dbReference type="PANTHER" id="PTHR44329">
    <property type="entry name" value="SERINE/THREONINE-PROTEIN KINASE TNNI3K-RELATED"/>
    <property type="match status" value="1"/>
</dbReference>
<dbReference type="Proteomes" id="UP001470230">
    <property type="component" value="Unassembled WGS sequence"/>
</dbReference>
<name>A0ABR2GRZ4_9EUKA</name>
<dbReference type="EMBL" id="JAPFFF010000064">
    <property type="protein sequence ID" value="KAK8836698.1"/>
    <property type="molecule type" value="Genomic_DNA"/>
</dbReference>
<comment type="caution">
    <text evidence="2">The sequence shown here is derived from an EMBL/GenBank/DDBJ whole genome shotgun (WGS) entry which is preliminary data.</text>
</comment>
<dbReference type="InterPro" id="IPR051681">
    <property type="entry name" value="Ser/Thr_Kinases-Pseudokinases"/>
</dbReference>